<dbReference type="GeneID" id="65130687"/>
<evidence type="ECO:0000259" key="1">
    <source>
        <dbReference type="Pfam" id="PF00149"/>
    </source>
</evidence>
<dbReference type="PANTHER" id="PTHR12905">
    <property type="entry name" value="METALLOPHOSPHOESTERASE"/>
    <property type="match status" value="1"/>
</dbReference>
<dbReference type="InterPro" id="IPR004843">
    <property type="entry name" value="Calcineurin-like_PHP"/>
</dbReference>
<dbReference type="RefSeq" id="YP_010112222.1">
    <property type="nucleotide sequence ID" value="NC_055889.1"/>
</dbReference>
<dbReference type="KEGG" id="vg:65130687"/>
<evidence type="ECO:0000313" key="3">
    <source>
        <dbReference type="Proteomes" id="UP000593713"/>
    </source>
</evidence>
<dbReference type="EMBL" id="MT774396">
    <property type="protein sequence ID" value="QOR56770.1"/>
    <property type="molecule type" value="Genomic_DNA"/>
</dbReference>
<dbReference type="PANTHER" id="PTHR12905:SF0">
    <property type="entry name" value="CALCINEURIN-LIKE PHOSPHOESTERASE DOMAIN-CONTAINING PROTEIN"/>
    <property type="match status" value="1"/>
</dbReference>
<organism evidence="2 3">
    <name type="scientific">uncultured phage cr53_1</name>
    <dbReference type="NCBI Taxonomy" id="2772080"/>
    <lineage>
        <taxon>Viruses</taxon>
        <taxon>Duplodnaviria</taxon>
        <taxon>Heunggongvirae</taxon>
        <taxon>Uroviricota</taxon>
        <taxon>Caudoviricetes</taxon>
        <taxon>Crassvirales</taxon>
        <taxon>Suoliviridae</taxon>
        <taxon>Loutivirinae</taxon>
        <taxon>Blohavirus</taxon>
        <taxon>Blohavirus americanus</taxon>
    </lineage>
</organism>
<protein>
    <submittedName>
        <fullName evidence="2">DNA double-strand break repair protein</fullName>
    </submittedName>
</protein>
<sequence length="220" mass="25986">MKICAISDIHGHLINIPECDVLCIAGDVVNLLAQRDNEESDKFWSITFVNWVDKLPCKKVIVVPGNHDIYIENLINDIVEDLSWQDFKIKMSTLTNDKVVFLVDELYEYEGITFYGTPWIAPIHWQTWAFEDTQNEYDEYICPYEKIQNCDILITHENPNYNEKLEHYCFGKYKHHFFGHWHDGISYGHLNQYNCSILTDSYLERERPKIVTIELSKNDN</sequence>
<keyword evidence="3" id="KW-1185">Reference proteome</keyword>
<dbReference type="InterPro" id="IPR029052">
    <property type="entry name" value="Metallo-depent_PP-like"/>
</dbReference>
<dbReference type="GO" id="GO:0016787">
    <property type="term" value="F:hydrolase activity"/>
    <property type="evidence" value="ECO:0007669"/>
    <property type="project" value="InterPro"/>
</dbReference>
<name>A0A7M1RUR0_9CAUD</name>
<feature type="domain" description="Calcineurin-like phosphoesterase" evidence="1">
    <location>
        <begin position="1"/>
        <end position="183"/>
    </location>
</feature>
<accession>A0A7M1RUR0</accession>
<proteinExistence type="predicted"/>
<evidence type="ECO:0000313" key="2">
    <source>
        <dbReference type="EMBL" id="QOR56770.1"/>
    </source>
</evidence>
<reference evidence="2 3" key="1">
    <citation type="submission" date="2020-07" db="EMBL/GenBank/DDBJ databases">
        <title>Taxonomic proposal: Crassvirales, a new order of highly abundant and diverse bacterial viruses.</title>
        <authorList>
            <person name="Shkoporov A.N."/>
            <person name="Stockdale S.R."/>
            <person name="Guerin E."/>
            <person name="Ross R.P."/>
            <person name="Hill C."/>
        </authorList>
    </citation>
    <scope>NUCLEOTIDE SEQUENCE [LARGE SCALE GENOMIC DNA]</scope>
</reference>
<dbReference type="Pfam" id="PF00149">
    <property type="entry name" value="Metallophos"/>
    <property type="match status" value="1"/>
</dbReference>
<dbReference type="Gene3D" id="3.60.21.10">
    <property type="match status" value="1"/>
</dbReference>
<dbReference type="Proteomes" id="UP000593713">
    <property type="component" value="Segment"/>
</dbReference>
<dbReference type="SUPFAM" id="SSF56300">
    <property type="entry name" value="Metallo-dependent phosphatases"/>
    <property type="match status" value="1"/>
</dbReference>
<dbReference type="InterPro" id="IPR051693">
    <property type="entry name" value="UPF0046_metallophosphoest"/>
</dbReference>